<dbReference type="Proteomes" id="UP001061302">
    <property type="component" value="Chromosome"/>
</dbReference>
<dbReference type="EMBL" id="CP106753">
    <property type="protein sequence ID" value="UXY15153.1"/>
    <property type="molecule type" value="Genomic_DNA"/>
</dbReference>
<feature type="domain" description="Chitin-binding type-3" evidence="4">
    <location>
        <begin position="161"/>
        <end position="204"/>
    </location>
</feature>
<dbReference type="InterPro" id="IPR036573">
    <property type="entry name" value="CBM_sf_5/12"/>
</dbReference>
<keyword evidence="1" id="KW-0378">Hydrolase</keyword>
<feature type="domain" description="Chitin-binding type-3" evidence="4">
    <location>
        <begin position="111"/>
        <end position="155"/>
    </location>
</feature>
<feature type="compositionally biased region" description="Pro residues" evidence="2">
    <location>
        <begin position="32"/>
        <end position="51"/>
    </location>
</feature>
<gene>
    <name evidence="5" type="ORF">N8I74_17850</name>
</gene>
<evidence type="ECO:0000256" key="1">
    <source>
        <dbReference type="ARBA" id="ARBA00022801"/>
    </source>
</evidence>
<dbReference type="SUPFAM" id="SSF51055">
    <property type="entry name" value="Carbohydrate binding domain"/>
    <property type="match status" value="2"/>
</dbReference>
<dbReference type="CDD" id="cd12215">
    <property type="entry name" value="ChiC_BD"/>
    <property type="match status" value="2"/>
</dbReference>
<dbReference type="InterPro" id="IPR003610">
    <property type="entry name" value="CBM5/12"/>
</dbReference>
<feature type="signal peptide" evidence="3">
    <location>
        <begin position="1"/>
        <end position="19"/>
    </location>
</feature>
<dbReference type="SMART" id="SM00495">
    <property type="entry name" value="ChtBD3"/>
    <property type="match status" value="2"/>
</dbReference>
<proteinExistence type="predicted"/>
<dbReference type="Gene3D" id="2.10.10.20">
    <property type="entry name" value="Carbohydrate-binding module superfamily 5/12"/>
    <property type="match status" value="2"/>
</dbReference>
<dbReference type="RefSeq" id="WP_263124544.1">
    <property type="nucleotide sequence ID" value="NZ_CP106753.1"/>
</dbReference>
<organism evidence="5 6">
    <name type="scientific">Chitiniphilus purpureus</name>
    <dbReference type="NCBI Taxonomy" id="2981137"/>
    <lineage>
        <taxon>Bacteria</taxon>
        <taxon>Pseudomonadati</taxon>
        <taxon>Pseudomonadota</taxon>
        <taxon>Betaproteobacteria</taxon>
        <taxon>Neisseriales</taxon>
        <taxon>Chitinibacteraceae</taxon>
        <taxon>Chitiniphilus</taxon>
    </lineage>
</organism>
<sequence length="323" mass="35109">MKITSTVGALIYATLAALAHGYTPTPDHPDRPNPLTPTPVIPTPVTPLPSPVMPTPPDGYTGCNYYSKQVSLKPVGVTPVLPQPSPTPVTVTPAPITPVVAPVPAAAPTPASAWQAEQVYTAGQTVTYQGGEYRARWWTQGERPQAGGWGAWELVATSAAVPEWVPEQTFVAGQQASYDGKVYRARWWTQGEVPGPQSGAWEYLRLDSRVSLAQVDFQGRLTVMRCRNYGITSPYNVAFFEAGVYQIDKVTDPLQVVTALKTTSEAGSVITTRPWRNEPGQEVVYTYQGIQTDEVNRPPLNVVGGRQIPWLCTADDVCRYIGQ</sequence>
<keyword evidence="6" id="KW-1185">Reference proteome</keyword>
<feature type="region of interest" description="Disordered" evidence="2">
    <location>
        <begin position="23"/>
        <end position="51"/>
    </location>
</feature>
<dbReference type="Pfam" id="PF02839">
    <property type="entry name" value="CBM_5_12"/>
    <property type="match status" value="2"/>
</dbReference>
<feature type="chain" id="PRO_5046722278" evidence="3">
    <location>
        <begin position="20"/>
        <end position="323"/>
    </location>
</feature>
<name>A0ABY6DLS0_9NEIS</name>
<reference evidence="5" key="1">
    <citation type="submission" date="2022-10" db="EMBL/GenBank/DDBJ databases">
        <title>Chitiniphilus purpureus sp. nov., a novel chitin-degrading bacterium isolated from crawfish pond sediment.</title>
        <authorList>
            <person name="Li K."/>
        </authorList>
    </citation>
    <scope>NUCLEOTIDE SEQUENCE</scope>
    <source>
        <strain evidence="5">CD1</strain>
    </source>
</reference>
<protein>
    <submittedName>
        <fullName evidence="5">Carbohydrate-binding protein</fullName>
    </submittedName>
</protein>
<evidence type="ECO:0000313" key="6">
    <source>
        <dbReference type="Proteomes" id="UP001061302"/>
    </source>
</evidence>
<accession>A0ABY6DLS0</accession>
<evidence type="ECO:0000259" key="4">
    <source>
        <dbReference type="SMART" id="SM00495"/>
    </source>
</evidence>
<evidence type="ECO:0000313" key="5">
    <source>
        <dbReference type="EMBL" id="UXY15153.1"/>
    </source>
</evidence>
<evidence type="ECO:0000256" key="2">
    <source>
        <dbReference type="SAM" id="MobiDB-lite"/>
    </source>
</evidence>
<keyword evidence="3" id="KW-0732">Signal</keyword>
<evidence type="ECO:0000256" key="3">
    <source>
        <dbReference type="SAM" id="SignalP"/>
    </source>
</evidence>